<evidence type="ECO:0000313" key="2">
    <source>
        <dbReference type="Proteomes" id="UP000467201"/>
    </source>
</evidence>
<reference evidence="1 2" key="1">
    <citation type="journal article" date="2019" name="Emerg. Microbes Infect.">
        <title>Comprehensive subspecies identification of 175 nontuberculous mycobacteria species based on 7547 genomic profiles.</title>
        <authorList>
            <person name="Matsumoto Y."/>
            <person name="Kinjo T."/>
            <person name="Motooka D."/>
            <person name="Nabeya D."/>
            <person name="Jung N."/>
            <person name="Uechi K."/>
            <person name="Horii T."/>
            <person name="Iida T."/>
            <person name="Fujita J."/>
            <person name="Nakamura S."/>
        </authorList>
    </citation>
    <scope>NUCLEOTIDE SEQUENCE [LARGE SCALE GENOMIC DNA]</scope>
    <source>
        <strain evidence="1 2">JCM 12405</strain>
    </source>
</reference>
<sequence length="179" mass="19253">MKSTAQITPKTLTDLGLSRVVQAIGWTTRRILDNRRSAGVGVVWTTLDNVRPSNPSNTVQRPSKSLTDLRLSKCPELFKSPFPNVQGSGIPLGCQLDKGRTLDGVGERIDGTAQPNDAGPGGGGGTLGGARLWCGRWHDRAAAVMSAGHLSTVSNRSVQSCNVKQRNSFRHIMRTFCVQ</sequence>
<dbReference type="AlphaFoldDB" id="A0A7I7VXN9"/>
<dbReference type="KEGG" id="mdr:MDOR_24670"/>
<evidence type="ECO:0000313" key="1">
    <source>
        <dbReference type="EMBL" id="BBZ08298.1"/>
    </source>
</evidence>
<organism evidence="1 2">
    <name type="scientific">Mycolicibacterium doricum</name>
    <dbReference type="NCBI Taxonomy" id="126673"/>
    <lineage>
        <taxon>Bacteria</taxon>
        <taxon>Bacillati</taxon>
        <taxon>Actinomycetota</taxon>
        <taxon>Actinomycetes</taxon>
        <taxon>Mycobacteriales</taxon>
        <taxon>Mycobacteriaceae</taxon>
        <taxon>Mycolicibacterium</taxon>
    </lineage>
</organism>
<dbReference type="Proteomes" id="UP000467201">
    <property type="component" value="Chromosome"/>
</dbReference>
<proteinExistence type="predicted"/>
<gene>
    <name evidence="1" type="ORF">MDOR_24670</name>
</gene>
<accession>A0A7I7VXN9</accession>
<dbReference type="EMBL" id="AP022605">
    <property type="protein sequence ID" value="BBZ08298.1"/>
    <property type="molecule type" value="Genomic_DNA"/>
</dbReference>
<name>A0A7I7VXN9_9MYCO</name>
<protein>
    <submittedName>
        <fullName evidence="1">Uncharacterized protein</fullName>
    </submittedName>
</protein>